<name>A0ABT4UHY4_9BACT</name>
<reference evidence="2 3" key="1">
    <citation type="submission" date="2022-12" db="EMBL/GenBank/DDBJ databases">
        <title>Chitinophagaceae gen. sp. nov., a new member of the family Chitinophagaceae, isolated from soil in a chemical factory.</title>
        <authorList>
            <person name="Ke Z."/>
        </authorList>
    </citation>
    <scope>NUCLEOTIDE SEQUENCE [LARGE SCALE GENOMIC DNA]</scope>
    <source>
        <strain evidence="2 3">LY-5</strain>
    </source>
</reference>
<dbReference type="Proteomes" id="UP001210231">
    <property type="component" value="Unassembled WGS sequence"/>
</dbReference>
<protein>
    <submittedName>
        <fullName evidence="2">Uncharacterized protein</fullName>
    </submittedName>
</protein>
<organism evidence="2 3">
    <name type="scientific">Polluticaenibacter yanchengensis</name>
    <dbReference type="NCBI Taxonomy" id="3014562"/>
    <lineage>
        <taxon>Bacteria</taxon>
        <taxon>Pseudomonadati</taxon>
        <taxon>Bacteroidota</taxon>
        <taxon>Chitinophagia</taxon>
        <taxon>Chitinophagales</taxon>
        <taxon>Chitinophagaceae</taxon>
        <taxon>Polluticaenibacter</taxon>
    </lineage>
</organism>
<evidence type="ECO:0000313" key="3">
    <source>
        <dbReference type="Proteomes" id="UP001210231"/>
    </source>
</evidence>
<proteinExistence type="predicted"/>
<feature type="chain" id="PRO_5045879301" evidence="1">
    <location>
        <begin position="34"/>
        <end position="120"/>
    </location>
</feature>
<gene>
    <name evidence="2" type="ORF">O3P16_06520</name>
</gene>
<sequence>MNRTIVIARKYFTVVVATAMVLFCSLAVQNVFAAKDNSKTKTAVAFKFSTFDFKKFSSNIFSAETGVVYKNNSTTLSTNTNGENSVKSVISIKKGNKTMMIPTNQKVIMPKFQTPVKPSF</sequence>
<keyword evidence="3" id="KW-1185">Reference proteome</keyword>
<dbReference type="EMBL" id="JAQGEF010000006">
    <property type="protein sequence ID" value="MDA3614455.1"/>
    <property type="molecule type" value="Genomic_DNA"/>
</dbReference>
<accession>A0ABT4UHY4</accession>
<comment type="caution">
    <text evidence="2">The sequence shown here is derived from an EMBL/GenBank/DDBJ whole genome shotgun (WGS) entry which is preliminary data.</text>
</comment>
<dbReference type="RefSeq" id="WP_407030782.1">
    <property type="nucleotide sequence ID" value="NZ_JAQGEF010000006.1"/>
</dbReference>
<evidence type="ECO:0000256" key="1">
    <source>
        <dbReference type="SAM" id="SignalP"/>
    </source>
</evidence>
<evidence type="ECO:0000313" key="2">
    <source>
        <dbReference type="EMBL" id="MDA3614455.1"/>
    </source>
</evidence>
<keyword evidence="1" id="KW-0732">Signal</keyword>
<feature type="signal peptide" evidence="1">
    <location>
        <begin position="1"/>
        <end position="33"/>
    </location>
</feature>